<protein>
    <submittedName>
        <fullName evidence="2">LysM peptidoglycan-binding domain-containing protein</fullName>
    </submittedName>
</protein>
<accession>A0A7X5N2S7</accession>
<dbReference type="CDD" id="cd00118">
    <property type="entry name" value="LysM"/>
    <property type="match status" value="1"/>
</dbReference>
<organism evidence="2 3">
    <name type="scientific">Xanthomonas perforans</name>
    <dbReference type="NCBI Taxonomy" id="442694"/>
    <lineage>
        <taxon>Bacteria</taxon>
        <taxon>Pseudomonadati</taxon>
        <taxon>Pseudomonadota</taxon>
        <taxon>Gammaproteobacteria</taxon>
        <taxon>Lysobacterales</taxon>
        <taxon>Lysobacteraceae</taxon>
        <taxon>Xanthomonas</taxon>
    </lineage>
</organism>
<name>A0A7X5N2S7_XANPE</name>
<dbReference type="InterPro" id="IPR018392">
    <property type="entry name" value="LysM"/>
</dbReference>
<dbReference type="SUPFAM" id="SSF54106">
    <property type="entry name" value="LysM domain"/>
    <property type="match status" value="1"/>
</dbReference>
<feature type="non-terminal residue" evidence="2">
    <location>
        <position position="125"/>
    </location>
</feature>
<evidence type="ECO:0000259" key="1">
    <source>
        <dbReference type="PROSITE" id="PS51782"/>
    </source>
</evidence>
<dbReference type="PROSITE" id="PS51782">
    <property type="entry name" value="LYSM"/>
    <property type="match status" value="1"/>
</dbReference>
<dbReference type="AlphaFoldDB" id="A0A7X5N2S7"/>
<feature type="domain" description="LysM" evidence="1">
    <location>
        <begin position="81"/>
        <end position="125"/>
    </location>
</feature>
<sequence length="125" mass="13159">VINATNRIVSLYTRYCVNGPRADLARTLITADLNSAIVRSSSAPEYVPSVAVGDVSPMAGVPTTVATGQPAIAKPKAKQARSYTIARGDTLGRVAQKYQCEIKELAKANGLKAPSYALKPGQSIK</sequence>
<comment type="caution">
    <text evidence="2">The sequence shown here is derived from an EMBL/GenBank/DDBJ whole genome shotgun (WGS) entry which is preliminary data.</text>
</comment>
<reference evidence="2 3" key="1">
    <citation type="submission" date="2019-11" db="EMBL/GenBank/DDBJ databases">
        <title>Genome-resolved metagenomics to study the prevalence of co-infection and intraspecific heterogeneity among plant pathogen metapopulations.</title>
        <authorList>
            <person name="Newberry E."/>
            <person name="Bhandari R."/>
            <person name="Kemble J."/>
            <person name="Sikora E."/>
            <person name="Potnis N."/>
        </authorList>
    </citation>
    <scope>NUCLEOTIDE SEQUENCE [LARGE SCALE GENOMIC DNA]</scope>
    <source>
        <strain evidence="2">Xp_Tom_Tuscaloosa_18b</strain>
    </source>
</reference>
<dbReference type="SMART" id="SM00257">
    <property type="entry name" value="LysM"/>
    <property type="match status" value="1"/>
</dbReference>
<dbReference type="EMBL" id="JAAGYU010001424">
    <property type="protein sequence ID" value="NEL80288.1"/>
    <property type="molecule type" value="Genomic_DNA"/>
</dbReference>
<dbReference type="InterPro" id="IPR036779">
    <property type="entry name" value="LysM_dom_sf"/>
</dbReference>
<feature type="non-terminal residue" evidence="2">
    <location>
        <position position="1"/>
    </location>
</feature>
<proteinExistence type="predicted"/>
<evidence type="ECO:0000313" key="2">
    <source>
        <dbReference type="EMBL" id="NEL80288.1"/>
    </source>
</evidence>
<dbReference type="Pfam" id="PF01476">
    <property type="entry name" value="LysM"/>
    <property type="match status" value="1"/>
</dbReference>
<dbReference type="Proteomes" id="UP000471082">
    <property type="component" value="Unassembled WGS sequence"/>
</dbReference>
<dbReference type="Gene3D" id="3.10.350.10">
    <property type="entry name" value="LysM domain"/>
    <property type="match status" value="1"/>
</dbReference>
<evidence type="ECO:0000313" key="3">
    <source>
        <dbReference type="Proteomes" id="UP000471082"/>
    </source>
</evidence>
<gene>
    <name evidence="2" type="ORF">G3W61_29055</name>
</gene>